<dbReference type="PRINTS" id="PR00252">
    <property type="entry name" value="NRIONCHANNEL"/>
</dbReference>
<dbReference type="GO" id="GO:0016020">
    <property type="term" value="C:membrane"/>
    <property type="evidence" value="ECO:0007669"/>
    <property type="project" value="UniProtKB-SubCell"/>
</dbReference>
<accession>A0AAV6TJ46</accession>
<evidence type="ECO:0000256" key="1">
    <source>
        <dbReference type="ARBA" id="ARBA00004141"/>
    </source>
</evidence>
<evidence type="ECO:0000256" key="2">
    <source>
        <dbReference type="ARBA" id="ARBA00023136"/>
    </source>
</evidence>
<feature type="domain" description="Neurotransmitter-gated ion-channel ligand-binding" evidence="4">
    <location>
        <begin position="13"/>
        <end position="119"/>
    </location>
</feature>
<dbReference type="InterPro" id="IPR036734">
    <property type="entry name" value="Neur_chan_lig-bd_sf"/>
</dbReference>
<dbReference type="InterPro" id="IPR018000">
    <property type="entry name" value="Neurotransmitter_ion_chnl_CS"/>
</dbReference>
<feature type="non-terminal residue" evidence="5">
    <location>
        <position position="1"/>
    </location>
</feature>
<dbReference type="InterPro" id="IPR006201">
    <property type="entry name" value="Neur_channel"/>
</dbReference>
<dbReference type="GO" id="GO:0004888">
    <property type="term" value="F:transmembrane signaling receptor activity"/>
    <property type="evidence" value="ECO:0007669"/>
    <property type="project" value="InterPro"/>
</dbReference>
<evidence type="ECO:0000313" key="6">
    <source>
        <dbReference type="Proteomes" id="UP000827092"/>
    </source>
</evidence>
<dbReference type="Pfam" id="PF02931">
    <property type="entry name" value="Neur_chan_LBD"/>
    <property type="match status" value="1"/>
</dbReference>
<reference evidence="5 6" key="1">
    <citation type="journal article" date="2022" name="Nat. Ecol. Evol.">
        <title>A masculinizing supergene underlies an exaggerated male reproductive morph in a spider.</title>
        <authorList>
            <person name="Hendrickx F."/>
            <person name="De Corte Z."/>
            <person name="Sonet G."/>
            <person name="Van Belleghem S.M."/>
            <person name="Kostlbacher S."/>
            <person name="Vangestel C."/>
        </authorList>
    </citation>
    <scope>NUCLEOTIDE SEQUENCE [LARGE SCALE GENOMIC DNA]</scope>
    <source>
        <strain evidence="5">W744_W776</strain>
    </source>
</reference>
<organism evidence="5 6">
    <name type="scientific">Oedothorax gibbosus</name>
    <dbReference type="NCBI Taxonomy" id="931172"/>
    <lineage>
        <taxon>Eukaryota</taxon>
        <taxon>Metazoa</taxon>
        <taxon>Ecdysozoa</taxon>
        <taxon>Arthropoda</taxon>
        <taxon>Chelicerata</taxon>
        <taxon>Arachnida</taxon>
        <taxon>Araneae</taxon>
        <taxon>Araneomorphae</taxon>
        <taxon>Entelegynae</taxon>
        <taxon>Araneoidea</taxon>
        <taxon>Linyphiidae</taxon>
        <taxon>Erigoninae</taxon>
        <taxon>Oedothorax</taxon>
    </lineage>
</organism>
<keyword evidence="3" id="KW-0407">Ion channel</keyword>
<comment type="similarity">
    <text evidence="3">Belongs to the ligand-gated ion channel (TC 1.A.9) family.</text>
</comment>
<evidence type="ECO:0000256" key="3">
    <source>
        <dbReference type="RuleBase" id="RU000687"/>
    </source>
</evidence>
<dbReference type="EMBL" id="JAFNEN010003352">
    <property type="protein sequence ID" value="KAG8171945.1"/>
    <property type="molecule type" value="Genomic_DNA"/>
</dbReference>
<dbReference type="Proteomes" id="UP000827092">
    <property type="component" value="Unassembled WGS sequence"/>
</dbReference>
<dbReference type="Gene3D" id="2.70.170.10">
    <property type="entry name" value="Neurotransmitter-gated ion-channel ligand-binding domain"/>
    <property type="match status" value="1"/>
</dbReference>
<dbReference type="GO" id="GO:0005230">
    <property type="term" value="F:extracellular ligand-gated monoatomic ion channel activity"/>
    <property type="evidence" value="ECO:0007669"/>
    <property type="project" value="InterPro"/>
</dbReference>
<keyword evidence="6" id="KW-1185">Reference proteome</keyword>
<dbReference type="SUPFAM" id="SSF63712">
    <property type="entry name" value="Nicotinic receptor ligand binding domain-like"/>
    <property type="match status" value="1"/>
</dbReference>
<name>A0AAV6TJ46_9ARAC</name>
<dbReference type="InterPro" id="IPR006202">
    <property type="entry name" value="Neur_chan_lig-bd"/>
</dbReference>
<dbReference type="PROSITE" id="PS00236">
    <property type="entry name" value="NEUROTR_ION_CHANNEL"/>
    <property type="match status" value="1"/>
</dbReference>
<sequence length="181" mass="20723">VHSTSDVDFCSEGDFAFLAYVINIWNDSRLKVDSYKTSGQATILYAGCRDYIWIPDIIYESAKDVKADQKFVPSTLLKVLPYGAIYLSTLYSFRARCAMDLKYYPFDTQTCTFRISLLTPDSVSKLHWIGDLTNPYINKIESVEMLYSPQLLLFSFIEPTYNSITETFSEDQLSKALFEIG</sequence>
<gene>
    <name evidence="5" type="ORF">JTE90_016539</name>
</gene>
<keyword evidence="3" id="KW-0813">Transport</keyword>
<dbReference type="PANTHER" id="PTHR18945">
    <property type="entry name" value="NEUROTRANSMITTER GATED ION CHANNEL"/>
    <property type="match status" value="1"/>
</dbReference>
<proteinExistence type="inferred from homology"/>
<protein>
    <recommendedName>
        <fullName evidence="4">Neurotransmitter-gated ion-channel ligand-binding domain-containing protein</fullName>
    </recommendedName>
</protein>
<comment type="caution">
    <text evidence="5">The sequence shown here is derived from an EMBL/GenBank/DDBJ whole genome shotgun (WGS) entry which is preliminary data.</text>
</comment>
<evidence type="ECO:0000259" key="4">
    <source>
        <dbReference type="Pfam" id="PF02931"/>
    </source>
</evidence>
<keyword evidence="3" id="KW-0406">Ion transport</keyword>
<keyword evidence="2" id="KW-0472">Membrane</keyword>
<evidence type="ECO:0000313" key="5">
    <source>
        <dbReference type="EMBL" id="KAG8171945.1"/>
    </source>
</evidence>
<dbReference type="AlphaFoldDB" id="A0AAV6TJ46"/>
<comment type="subcellular location">
    <subcellularLocation>
        <location evidence="1">Membrane</location>
        <topology evidence="1">Multi-pass membrane protein</topology>
    </subcellularLocation>
</comment>